<dbReference type="Pfam" id="PF00830">
    <property type="entry name" value="Ribosomal_L28"/>
    <property type="match status" value="1"/>
</dbReference>
<dbReference type="InterPro" id="IPR001383">
    <property type="entry name" value="Ribosomal_bL28_bact-type"/>
</dbReference>
<dbReference type="NCBIfam" id="TIGR00009">
    <property type="entry name" value="L28"/>
    <property type="match status" value="1"/>
</dbReference>
<keyword evidence="3 5" id="KW-0687">Ribonucleoprotein</keyword>
<sequence>MRHMSNYCQVLGTHAGKGNTVSHSHRKTRRRFEPNLQRKRYFVPSLGRRVTLTLTPRGMKTIERHGIDAVAARLIANGEIRL</sequence>
<protein>
    <recommendedName>
        <fullName evidence="4 5">Large ribosomal subunit protein bL28</fullName>
    </recommendedName>
</protein>
<evidence type="ECO:0000256" key="3">
    <source>
        <dbReference type="ARBA" id="ARBA00023274"/>
    </source>
</evidence>
<dbReference type="GO" id="GO:0003735">
    <property type="term" value="F:structural constituent of ribosome"/>
    <property type="evidence" value="ECO:0007669"/>
    <property type="project" value="InterPro"/>
</dbReference>
<dbReference type="GO" id="GO:0005840">
    <property type="term" value="C:ribosome"/>
    <property type="evidence" value="ECO:0007669"/>
    <property type="project" value="UniProtKB-KW"/>
</dbReference>
<evidence type="ECO:0000256" key="2">
    <source>
        <dbReference type="ARBA" id="ARBA00022980"/>
    </source>
</evidence>
<dbReference type="InterPro" id="IPR037147">
    <property type="entry name" value="Ribosomal_bL28_sf"/>
</dbReference>
<organism evidence="6 7">
    <name type="scientific">Bifidobacterium thermacidophilum subsp. thermacidophilum</name>
    <dbReference type="NCBI Taxonomy" id="79262"/>
    <lineage>
        <taxon>Bacteria</taxon>
        <taxon>Bacillati</taxon>
        <taxon>Actinomycetota</taxon>
        <taxon>Actinomycetes</taxon>
        <taxon>Bifidobacteriales</taxon>
        <taxon>Bifidobacteriaceae</taxon>
        <taxon>Bifidobacterium</taxon>
    </lineage>
</organism>
<dbReference type="HAMAP" id="MF_00373">
    <property type="entry name" value="Ribosomal_bL28"/>
    <property type="match status" value="1"/>
</dbReference>
<dbReference type="PANTHER" id="PTHR13528:SF2">
    <property type="entry name" value="LARGE RIBOSOMAL SUBUNIT PROTEIN BL28M"/>
    <property type="match status" value="1"/>
</dbReference>
<comment type="similarity">
    <text evidence="1 5">Belongs to the bacterial ribosomal protein bL28 family.</text>
</comment>
<dbReference type="InterPro" id="IPR026569">
    <property type="entry name" value="Ribosomal_bL28"/>
</dbReference>
<keyword evidence="2 5" id="KW-0689">Ribosomal protein</keyword>
<dbReference type="InterPro" id="IPR034704">
    <property type="entry name" value="Ribosomal_bL28/bL31-like_sf"/>
</dbReference>
<dbReference type="Gene3D" id="2.30.170.40">
    <property type="entry name" value="Ribosomal protein L28/L24"/>
    <property type="match status" value="1"/>
</dbReference>
<evidence type="ECO:0000313" key="7">
    <source>
        <dbReference type="Proteomes" id="UP000029003"/>
    </source>
</evidence>
<dbReference type="EMBL" id="JGZT01000007">
    <property type="protein sequence ID" value="KFJ01957.1"/>
    <property type="molecule type" value="Genomic_DNA"/>
</dbReference>
<reference evidence="6 7" key="1">
    <citation type="submission" date="2014-03" db="EMBL/GenBank/DDBJ databases">
        <title>Genomics of Bifidobacteria.</title>
        <authorList>
            <person name="Ventura M."/>
            <person name="Milani C."/>
            <person name="Lugli G.A."/>
        </authorList>
    </citation>
    <scope>NUCLEOTIDE SEQUENCE [LARGE SCALE GENOMIC DNA]</scope>
    <source>
        <strain evidence="6 7">LMG 21395</strain>
    </source>
</reference>
<evidence type="ECO:0000256" key="5">
    <source>
        <dbReference type="HAMAP-Rule" id="MF_00373"/>
    </source>
</evidence>
<evidence type="ECO:0000256" key="4">
    <source>
        <dbReference type="ARBA" id="ARBA00035174"/>
    </source>
</evidence>
<dbReference type="GO" id="GO:1990904">
    <property type="term" value="C:ribonucleoprotein complex"/>
    <property type="evidence" value="ECO:0007669"/>
    <property type="project" value="UniProtKB-KW"/>
</dbReference>
<dbReference type="SUPFAM" id="SSF143800">
    <property type="entry name" value="L28p-like"/>
    <property type="match status" value="1"/>
</dbReference>
<accession>A0A087E2F6</accession>
<dbReference type="GO" id="GO:0006412">
    <property type="term" value="P:translation"/>
    <property type="evidence" value="ECO:0007669"/>
    <property type="project" value="UniProtKB-UniRule"/>
</dbReference>
<gene>
    <name evidence="5" type="primary">rpmB</name>
    <name evidence="6" type="ORF">THER5_0132</name>
</gene>
<evidence type="ECO:0000313" key="6">
    <source>
        <dbReference type="EMBL" id="KFJ01957.1"/>
    </source>
</evidence>
<proteinExistence type="inferred from homology"/>
<dbReference type="AlphaFoldDB" id="A0A087E2F6"/>
<dbReference type="PANTHER" id="PTHR13528">
    <property type="entry name" value="39S RIBOSOMAL PROTEIN L28, MITOCHONDRIAL"/>
    <property type="match status" value="1"/>
</dbReference>
<dbReference type="Proteomes" id="UP000029003">
    <property type="component" value="Unassembled WGS sequence"/>
</dbReference>
<evidence type="ECO:0000256" key="1">
    <source>
        <dbReference type="ARBA" id="ARBA00008760"/>
    </source>
</evidence>
<name>A0A087E2F6_9BIFI</name>
<comment type="caution">
    <text evidence="6">The sequence shown here is derived from an EMBL/GenBank/DDBJ whole genome shotgun (WGS) entry which is preliminary data.</text>
</comment>